<dbReference type="GO" id="GO:0043752">
    <property type="term" value="F:adenosylcobinamide kinase activity"/>
    <property type="evidence" value="ECO:0007669"/>
    <property type="project" value="UniProtKB-EC"/>
</dbReference>
<feature type="binding site" evidence="16">
    <location>
        <begin position="49"/>
        <end position="52"/>
    </location>
    <ligand>
        <name>GTP</name>
        <dbReference type="ChEBI" id="CHEBI:37565"/>
    </ligand>
</feature>
<dbReference type="GO" id="GO:0009236">
    <property type="term" value="P:cobalamin biosynthetic process"/>
    <property type="evidence" value="ECO:0007669"/>
    <property type="project" value="UniProtKB-UniRule"/>
</dbReference>
<comment type="catalytic activity">
    <reaction evidence="3">
        <text>adenosylcob(III)inamide + GTP = adenosylcob(III)inamide phosphate + GDP + H(+)</text>
        <dbReference type="Rhea" id="RHEA:15765"/>
        <dbReference type="ChEBI" id="CHEBI:2480"/>
        <dbReference type="ChEBI" id="CHEBI:15378"/>
        <dbReference type="ChEBI" id="CHEBI:37565"/>
        <dbReference type="ChEBI" id="CHEBI:58189"/>
        <dbReference type="ChEBI" id="CHEBI:58502"/>
        <dbReference type="EC" id="2.7.1.156"/>
    </reaction>
</comment>
<comment type="function">
    <text evidence="4 14">Catalyzes ATP-dependent phosphorylation of adenosylcobinamide and addition of GMP to adenosylcobinamide phosphate.</text>
</comment>
<feature type="binding site" evidence="16">
    <location>
        <position position="82"/>
    </location>
    <ligand>
        <name>GTP</name>
        <dbReference type="ChEBI" id="CHEBI:37565"/>
    </ligand>
</feature>
<keyword evidence="10 14" id="KW-0547">Nucleotide-binding</keyword>
<sequence length="170" mass="18045">MKELILGGARSGKSAYAQRRAAATGLPVTVIATGTAGDAEMAERIAHHRAARPAGWRVVEAPRALAAALRAEAAPGRCLIVDCLMLWLMNVIEGDFAAERRALLEALPELSGEVLFVANEIGLGIVPLGEETRRFRDEAGRLNQDLAAACERATFVAAGLPLPLKTPQHC</sequence>
<dbReference type="SUPFAM" id="SSF52540">
    <property type="entry name" value="P-loop containing nucleoside triphosphate hydrolases"/>
    <property type="match status" value="1"/>
</dbReference>
<evidence type="ECO:0000256" key="13">
    <source>
        <dbReference type="ARBA" id="ARBA00023134"/>
    </source>
</evidence>
<feature type="binding site" evidence="16">
    <location>
        <begin position="7"/>
        <end position="14"/>
    </location>
    <ligand>
        <name>GTP</name>
        <dbReference type="ChEBI" id="CHEBI:37565"/>
    </ligand>
</feature>
<evidence type="ECO:0000256" key="2">
    <source>
        <dbReference type="ARBA" id="ARBA00000711"/>
    </source>
</evidence>
<comment type="catalytic activity">
    <reaction evidence="1 14">
        <text>adenosylcob(III)inamide + ATP = adenosylcob(III)inamide phosphate + ADP + H(+)</text>
        <dbReference type="Rhea" id="RHEA:15769"/>
        <dbReference type="ChEBI" id="CHEBI:2480"/>
        <dbReference type="ChEBI" id="CHEBI:15378"/>
        <dbReference type="ChEBI" id="CHEBI:30616"/>
        <dbReference type="ChEBI" id="CHEBI:58502"/>
        <dbReference type="ChEBI" id="CHEBI:456216"/>
        <dbReference type="EC" id="2.7.1.156"/>
    </reaction>
</comment>
<dbReference type="GO" id="GO:0005525">
    <property type="term" value="F:GTP binding"/>
    <property type="evidence" value="ECO:0007669"/>
    <property type="project" value="UniProtKB-UniRule"/>
</dbReference>
<keyword evidence="12 14" id="KW-0067">ATP-binding</keyword>
<evidence type="ECO:0000256" key="1">
    <source>
        <dbReference type="ARBA" id="ARBA00000312"/>
    </source>
</evidence>
<comment type="similarity">
    <text evidence="7 14">Belongs to the CobU/CobP family.</text>
</comment>
<dbReference type="PANTHER" id="PTHR34848">
    <property type="match status" value="1"/>
</dbReference>
<keyword evidence="13 14" id="KW-0342">GTP-binding</keyword>
<dbReference type="InterPro" id="IPR027417">
    <property type="entry name" value="P-loop_NTPase"/>
</dbReference>
<evidence type="ECO:0000256" key="6">
    <source>
        <dbReference type="ARBA" id="ARBA00005159"/>
    </source>
</evidence>
<dbReference type="GO" id="GO:0008820">
    <property type="term" value="F:cobinamide phosphate guanylyltransferase activity"/>
    <property type="evidence" value="ECO:0007669"/>
    <property type="project" value="UniProtKB-UniRule"/>
</dbReference>
<evidence type="ECO:0000256" key="4">
    <source>
        <dbReference type="ARBA" id="ARBA00003889"/>
    </source>
</evidence>
<evidence type="ECO:0000256" key="5">
    <source>
        <dbReference type="ARBA" id="ARBA00004692"/>
    </source>
</evidence>
<dbReference type="Gene3D" id="3.40.50.300">
    <property type="entry name" value="P-loop containing nucleotide triphosphate hydrolases"/>
    <property type="match status" value="1"/>
</dbReference>
<dbReference type="PIRSF" id="PIRSF006135">
    <property type="entry name" value="CobU"/>
    <property type="match status" value="1"/>
</dbReference>
<dbReference type="AlphaFoldDB" id="A0A809RJ42"/>
<name>A0A809RJ42_9PROT</name>
<evidence type="ECO:0000256" key="12">
    <source>
        <dbReference type="ARBA" id="ARBA00022840"/>
    </source>
</evidence>
<evidence type="ECO:0000256" key="15">
    <source>
        <dbReference type="PIRSR" id="PIRSR006135-1"/>
    </source>
</evidence>
<dbReference type="KEGG" id="ddz:DSYM_01310"/>
<evidence type="ECO:0000256" key="14">
    <source>
        <dbReference type="PIRNR" id="PIRNR006135"/>
    </source>
</evidence>
<evidence type="ECO:0000256" key="8">
    <source>
        <dbReference type="ARBA" id="ARBA00022573"/>
    </source>
</evidence>
<feature type="active site" description="GMP-histidine intermediate" evidence="15">
    <location>
        <position position="48"/>
    </location>
</feature>
<keyword evidence="9 14" id="KW-0808">Transferase</keyword>
<proteinExistence type="inferred from homology"/>
<dbReference type="EC" id="2.7.7.62" evidence="14"/>
<evidence type="ECO:0000256" key="9">
    <source>
        <dbReference type="ARBA" id="ARBA00022679"/>
    </source>
</evidence>
<dbReference type="EC" id="2.7.1.156" evidence="14"/>
<dbReference type="InterPro" id="IPR003203">
    <property type="entry name" value="CobU/CobP"/>
</dbReference>
<evidence type="ECO:0000256" key="10">
    <source>
        <dbReference type="ARBA" id="ARBA00022741"/>
    </source>
</evidence>
<dbReference type="EMBL" id="AP021857">
    <property type="protein sequence ID" value="BBO19432.1"/>
    <property type="molecule type" value="Genomic_DNA"/>
</dbReference>
<evidence type="ECO:0000313" key="18">
    <source>
        <dbReference type="Proteomes" id="UP000662914"/>
    </source>
</evidence>
<dbReference type="CDD" id="cd00544">
    <property type="entry name" value="CobU"/>
    <property type="match status" value="1"/>
</dbReference>
<feature type="binding site" evidence="16">
    <location>
        <position position="60"/>
    </location>
    <ligand>
        <name>GTP</name>
        <dbReference type="ChEBI" id="CHEBI:37565"/>
    </ligand>
</feature>
<evidence type="ECO:0000256" key="11">
    <source>
        <dbReference type="ARBA" id="ARBA00022777"/>
    </source>
</evidence>
<protein>
    <recommendedName>
        <fullName evidence="14">Bifunctional adenosylcobalamin biosynthesis protein</fullName>
        <ecNumber evidence="14">2.7.1.156</ecNumber>
        <ecNumber evidence="14">2.7.7.62</ecNumber>
    </recommendedName>
</protein>
<evidence type="ECO:0000313" key="17">
    <source>
        <dbReference type="EMBL" id="BBO19432.1"/>
    </source>
</evidence>
<accession>A0A809RJ42</accession>
<gene>
    <name evidence="17" type="ORF">DSYM_01310</name>
</gene>
<reference evidence="17" key="1">
    <citation type="journal article" name="DNA Res.">
        <title>The physiological potential of anammox bacteria as revealed by their core genome structure.</title>
        <authorList>
            <person name="Okubo T."/>
            <person name="Toyoda A."/>
            <person name="Fukuhara K."/>
            <person name="Uchiyama I."/>
            <person name="Harigaya Y."/>
            <person name="Kuroiwa M."/>
            <person name="Suzuki T."/>
            <person name="Murakami Y."/>
            <person name="Suwa Y."/>
            <person name="Takami H."/>
        </authorList>
    </citation>
    <scope>NUCLEOTIDE SEQUENCE</scope>
    <source>
        <strain evidence="17">317325-3</strain>
    </source>
</reference>
<keyword evidence="11 14" id="KW-0418">Kinase</keyword>
<dbReference type="NCBIfam" id="NF004469">
    <property type="entry name" value="PRK05800.1"/>
    <property type="match status" value="1"/>
</dbReference>
<comment type="catalytic activity">
    <reaction evidence="2 14">
        <text>adenosylcob(III)inamide phosphate + GTP + H(+) = adenosylcob(III)inamide-GDP + diphosphate</text>
        <dbReference type="Rhea" id="RHEA:22712"/>
        <dbReference type="ChEBI" id="CHEBI:15378"/>
        <dbReference type="ChEBI" id="CHEBI:33019"/>
        <dbReference type="ChEBI" id="CHEBI:37565"/>
        <dbReference type="ChEBI" id="CHEBI:58502"/>
        <dbReference type="ChEBI" id="CHEBI:60487"/>
        <dbReference type="EC" id="2.7.7.62"/>
    </reaction>
</comment>
<feature type="binding site" evidence="16">
    <location>
        <begin position="32"/>
        <end position="34"/>
    </location>
    <ligand>
        <name>GTP</name>
        <dbReference type="ChEBI" id="CHEBI:37565"/>
    </ligand>
</feature>
<comment type="pathway">
    <text evidence="6 14">Cofactor biosynthesis; adenosylcobalamin biosynthesis; adenosylcobalamin from cob(II)yrinate a,c-diamide: step 5/7.</text>
</comment>
<keyword evidence="17" id="KW-0548">Nucleotidyltransferase</keyword>
<evidence type="ECO:0000256" key="3">
    <source>
        <dbReference type="ARBA" id="ARBA00001522"/>
    </source>
</evidence>
<evidence type="ECO:0000256" key="7">
    <source>
        <dbReference type="ARBA" id="ARBA00007490"/>
    </source>
</evidence>
<organism evidence="17 18">
    <name type="scientific">Candidatus Desulfobacillus denitrificans</name>
    <dbReference type="NCBI Taxonomy" id="2608985"/>
    <lineage>
        <taxon>Bacteria</taxon>
        <taxon>Pseudomonadati</taxon>
        <taxon>Pseudomonadota</taxon>
        <taxon>Betaproteobacteria</taxon>
        <taxon>Candidatus Desulfobacillus</taxon>
    </lineage>
</organism>
<evidence type="ECO:0000256" key="16">
    <source>
        <dbReference type="PIRSR" id="PIRSR006135-2"/>
    </source>
</evidence>
<dbReference type="UniPathway" id="UPA00148">
    <property type="reaction ID" value="UER00236"/>
</dbReference>
<keyword evidence="8 14" id="KW-0169">Cobalamin biosynthesis</keyword>
<dbReference type="Pfam" id="PF02283">
    <property type="entry name" value="CobU"/>
    <property type="match status" value="1"/>
</dbReference>
<dbReference type="GO" id="GO:0005524">
    <property type="term" value="F:ATP binding"/>
    <property type="evidence" value="ECO:0007669"/>
    <property type="project" value="UniProtKB-UniRule"/>
</dbReference>
<dbReference type="Proteomes" id="UP000662914">
    <property type="component" value="Chromosome"/>
</dbReference>
<comment type="pathway">
    <text evidence="5 14">Cofactor biosynthesis; adenosylcobalamin biosynthesis; adenosylcobalamin from cob(II)yrinate a,c-diamide: step 6/7.</text>
</comment>
<dbReference type="PANTHER" id="PTHR34848:SF1">
    <property type="entry name" value="BIFUNCTIONAL ADENOSYLCOBALAMIN BIOSYNTHESIS PROTEIN COBU"/>
    <property type="match status" value="1"/>
</dbReference>